<comment type="similarity">
    <text evidence="2">Belongs to the oxidase-dependent Fe transporter (OFeT) (TC 9.A.10.1) family.</text>
</comment>
<comment type="subcellular location">
    <subcellularLocation>
        <location evidence="1">Membrane</location>
        <topology evidence="1">Multi-pass membrane protein</topology>
    </subcellularLocation>
</comment>
<accession>A0AAN6GFF4</accession>
<keyword evidence="5 8" id="KW-1133">Transmembrane helix</keyword>
<dbReference type="InterPro" id="IPR004923">
    <property type="entry name" value="FTR1/Fip1/EfeU"/>
</dbReference>
<evidence type="ECO:0000256" key="4">
    <source>
        <dbReference type="ARBA" id="ARBA00022692"/>
    </source>
</evidence>
<protein>
    <recommendedName>
        <fullName evidence="11">Iron permease FTR1</fullName>
    </recommendedName>
</protein>
<dbReference type="GO" id="GO:0033573">
    <property type="term" value="C:high-affinity iron permease complex"/>
    <property type="evidence" value="ECO:0007669"/>
    <property type="project" value="InterPro"/>
</dbReference>
<keyword evidence="6 8" id="KW-0472">Membrane</keyword>
<keyword evidence="3" id="KW-0406">Ion transport</keyword>
<dbReference type="EMBL" id="JAPDMQ010000042">
    <property type="protein sequence ID" value="KAK0538603.1"/>
    <property type="molecule type" value="Genomic_DNA"/>
</dbReference>
<keyword evidence="4 8" id="KW-0812">Transmembrane</keyword>
<feature type="region of interest" description="Disordered" evidence="7">
    <location>
        <begin position="420"/>
        <end position="481"/>
    </location>
</feature>
<feature type="transmembrane region" description="Helical" evidence="8">
    <location>
        <begin position="12"/>
        <end position="38"/>
    </location>
</feature>
<feature type="transmembrane region" description="Helical" evidence="8">
    <location>
        <begin position="388"/>
        <end position="407"/>
    </location>
</feature>
<feature type="transmembrane region" description="Helical" evidence="8">
    <location>
        <begin position="268"/>
        <end position="289"/>
    </location>
</feature>
<keyword evidence="3" id="KW-0408">Iron</keyword>
<evidence type="ECO:0000256" key="2">
    <source>
        <dbReference type="ARBA" id="ARBA00008333"/>
    </source>
</evidence>
<evidence type="ECO:0008006" key="11">
    <source>
        <dbReference type="Google" id="ProtNLM"/>
    </source>
</evidence>
<evidence type="ECO:0000256" key="1">
    <source>
        <dbReference type="ARBA" id="ARBA00004141"/>
    </source>
</evidence>
<evidence type="ECO:0000256" key="7">
    <source>
        <dbReference type="SAM" id="MobiDB-lite"/>
    </source>
</evidence>
<feature type="transmembrane region" description="Helical" evidence="8">
    <location>
        <begin position="80"/>
        <end position="101"/>
    </location>
</feature>
<keyword evidence="3" id="KW-0410">Iron transport</keyword>
<feature type="compositionally biased region" description="Low complexity" evidence="7">
    <location>
        <begin position="420"/>
        <end position="437"/>
    </location>
</feature>
<keyword evidence="10" id="KW-1185">Reference proteome</keyword>
<evidence type="ECO:0000313" key="9">
    <source>
        <dbReference type="EMBL" id="KAK0538603.1"/>
    </source>
</evidence>
<dbReference type="AlphaFoldDB" id="A0AAN6GFF4"/>
<dbReference type="GO" id="GO:0015093">
    <property type="term" value="F:ferrous iron transmembrane transporter activity"/>
    <property type="evidence" value="ECO:0007669"/>
    <property type="project" value="TreeGrafter"/>
</dbReference>
<name>A0AAN6GFF4_9BASI</name>
<comment type="caution">
    <text evidence="9">The sequence shown here is derived from an EMBL/GenBank/DDBJ whole genome shotgun (WGS) entry which is preliminary data.</text>
</comment>
<dbReference type="Proteomes" id="UP001176521">
    <property type="component" value="Unassembled WGS sequence"/>
</dbReference>
<organism evidence="9 10">
    <name type="scientific">Tilletia horrida</name>
    <dbReference type="NCBI Taxonomy" id="155126"/>
    <lineage>
        <taxon>Eukaryota</taxon>
        <taxon>Fungi</taxon>
        <taxon>Dikarya</taxon>
        <taxon>Basidiomycota</taxon>
        <taxon>Ustilaginomycotina</taxon>
        <taxon>Exobasidiomycetes</taxon>
        <taxon>Tilletiales</taxon>
        <taxon>Tilletiaceae</taxon>
        <taxon>Tilletia</taxon>
    </lineage>
</organism>
<dbReference type="Pfam" id="PF03239">
    <property type="entry name" value="FTR1"/>
    <property type="match status" value="1"/>
</dbReference>
<evidence type="ECO:0000256" key="6">
    <source>
        <dbReference type="ARBA" id="ARBA00023136"/>
    </source>
</evidence>
<feature type="transmembrane region" description="Helical" evidence="8">
    <location>
        <begin position="301"/>
        <end position="321"/>
    </location>
</feature>
<gene>
    <name evidence="9" type="ORF">OC842_001235</name>
</gene>
<feature type="transmembrane region" description="Helical" evidence="8">
    <location>
        <begin position="121"/>
        <end position="140"/>
    </location>
</feature>
<reference evidence="9" key="1">
    <citation type="journal article" date="2023" name="PhytoFront">
        <title>Draft Genome Resources of Seven Strains of Tilletia horrida, Causal Agent of Kernel Smut of Rice.</title>
        <authorList>
            <person name="Khanal S."/>
            <person name="Antony Babu S."/>
            <person name="Zhou X.G."/>
        </authorList>
    </citation>
    <scope>NUCLEOTIDE SEQUENCE</scope>
    <source>
        <strain evidence="9">TX3</strain>
    </source>
</reference>
<feature type="compositionally biased region" description="Basic and acidic residues" evidence="7">
    <location>
        <begin position="182"/>
        <end position="195"/>
    </location>
</feature>
<dbReference type="PANTHER" id="PTHR31632">
    <property type="entry name" value="IRON TRANSPORTER FTH1"/>
    <property type="match status" value="1"/>
</dbReference>
<evidence type="ECO:0000256" key="5">
    <source>
        <dbReference type="ARBA" id="ARBA00022989"/>
    </source>
</evidence>
<evidence type="ECO:0000256" key="8">
    <source>
        <dbReference type="SAM" id="Phobius"/>
    </source>
</evidence>
<dbReference type="PANTHER" id="PTHR31632:SF2">
    <property type="entry name" value="PLASMA MEMBRANE IRON PERMEASE"/>
    <property type="match status" value="1"/>
</dbReference>
<keyword evidence="3" id="KW-0813">Transport</keyword>
<evidence type="ECO:0000313" key="10">
    <source>
        <dbReference type="Proteomes" id="UP001176521"/>
    </source>
</evidence>
<feature type="region of interest" description="Disordered" evidence="7">
    <location>
        <begin position="167"/>
        <end position="210"/>
    </location>
</feature>
<sequence length="481" mass="51815">MSAGGPVGNKVFAPIIFFIAFREALEASLVIGILLGMLESIVKDVKPSADANPETSSGSEASTLSPERERAILIRKLRKLIFMGAFSGLFIAACIGAAFLAVFYTQANDLWGKAEELWEGIFNLIAVCLITPMSLAILRADRSRAKWSKKLDAAFRAHRHAHAQQHAKRGLLSPSSAPSPHPADHSIAEESKEDGAPTPTSEGSTYHAANDQPISTLGRLKNKLNLDSYVHAQRGALAIFLIPFVTTLREGLEGVVFIGGVSLGLPASSIPLPAIVGLACGFLCGYIVFRGGSFSKVKLFLILSTGFLLLIAAGMASRAVYSLAFYKYVQLVGDGAAESGDGPGSYYWKTYVWHFNCCNPEDKTGSAGGWALLNSIVGWNNTATVGSILMYVFYWLAVASYLIYACWQEGRLRLVLPSFSRSSSSSSSSSSRRSGSGKVIWESGRAKTRRLAMEERAARKVARSQQQPTQHVPAPSLRVDA</sequence>
<proteinExistence type="inferred from homology"/>
<evidence type="ECO:0000256" key="3">
    <source>
        <dbReference type="ARBA" id="ARBA00022496"/>
    </source>
</evidence>